<dbReference type="InterPro" id="IPR050925">
    <property type="entry name" value="Rhomboid_protease_S54"/>
</dbReference>
<dbReference type="Proteomes" id="UP000295673">
    <property type="component" value="Unassembled WGS sequence"/>
</dbReference>
<feature type="transmembrane region" description="Helical" evidence="7">
    <location>
        <begin position="15"/>
        <end position="34"/>
    </location>
</feature>
<dbReference type="SUPFAM" id="SSF144091">
    <property type="entry name" value="Rhomboid-like"/>
    <property type="match status" value="1"/>
</dbReference>
<proteinExistence type="inferred from homology"/>
<comment type="subcellular location">
    <subcellularLocation>
        <location evidence="1">Membrane</location>
        <topology evidence="1">Multi-pass membrane protein</topology>
    </subcellularLocation>
</comment>
<feature type="domain" description="Peptidase S54 rhomboid" evidence="8">
    <location>
        <begin position="61"/>
        <end position="209"/>
    </location>
</feature>
<evidence type="ECO:0000256" key="1">
    <source>
        <dbReference type="ARBA" id="ARBA00004141"/>
    </source>
</evidence>
<evidence type="ECO:0000256" key="2">
    <source>
        <dbReference type="ARBA" id="ARBA00009045"/>
    </source>
</evidence>
<dbReference type="GO" id="GO:0004252">
    <property type="term" value="F:serine-type endopeptidase activity"/>
    <property type="evidence" value="ECO:0007669"/>
    <property type="project" value="InterPro"/>
</dbReference>
<accession>A0A4R1NXP0</accession>
<dbReference type="PANTHER" id="PTHR43731">
    <property type="entry name" value="RHOMBOID PROTEASE"/>
    <property type="match status" value="1"/>
</dbReference>
<protein>
    <submittedName>
        <fullName evidence="9">Membrane associated rhomboid family serine protease</fullName>
    </submittedName>
</protein>
<dbReference type="GO" id="GO:0016020">
    <property type="term" value="C:membrane"/>
    <property type="evidence" value="ECO:0007669"/>
    <property type="project" value="UniProtKB-SubCell"/>
</dbReference>
<keyword evidence="4" id="KW-0378">Hydrolase</keyword>
<dbReference type="InterPro" id="IPR022764">
    <property type="entry name" value="Peptidase_S54_rhomboid_dom"/>
</dbReference>
<sequence>MFPIRDHNPSGRTPYVVYALLALNVAIFLSYQPIMDNARALNAFFDEWALVPGEVTRGIDLHSVLTSMFLHGGWMHLAGNMLFLWIFGDNLEDEMGHVGFLVFYLASGTGAAIAQIIADPASQIPMVGASGAIAGVMGGYLLLFPKARVDILLILIIIFRIFTVPAWLMLGLWFGLQLFSGIASDASGGGVAYWAHAGGFVVGAILCLPVWLKRGASKFWDRTQGHPPHPEAKYRLSRSSVPSVRRRK</sequence>
<evidence type="ECO:0000256" key="3">
    <source>
        <dbReference type="ARBA" id="ARBA00022692"/>
    </source>
</evidence>
<dbReference type="OrthoDB" id="9813074at2"/>
<feature type="transmembrane region" description="Helical" evidence="7">
    <location>
        <begin position="99"/>
        <end position="118"/>
    </location>
</feature>
<dbReference type="FunFam" id="1.20.1540.10:FF:000027">
    <property type="entry name" value="Rhomboid family intramembrane serine protease"/>
    <property type="match status" value="1"/>
</dbReference>
<evidence type="ECO:0000256" key="5">
    <source>
        <dbReference type="ARBA" id="ARBA00022989"/>
    </source>
</evidence>
<evidence type="ECO:0000259" key="8">
    <source>
        <dbReference type="Pfam" id="PF01694"/>
    </source>
</evidence>
<organism evidence="9 10">
    <name type="scientific">Shimia isoporae</name>
    <dbReference type="NCBI Taxonomy" id="647720"/>
    <lineage>
        <taxon>Bacteria</taxon>
        <taxon>Pseudomonadati</taxon>
        <taxon>Pseudomonadota</taxon>
        <taxon>Alphaproteobacteria</taxon>
        <taxon>Rhodobacterales</taxon>
        <taxon>Roseobacteraceae</taxon>
    </lineage>
</organism>
<dbReference type="EMBL" id="SMGR01000001">
    <property type="protein sequence ID" value="TCL09952.1"/>
    <property type="molecule type" value="Genomic_DNA"/>
</dbReference>
<evidence type="ECO:0000256" key="6">
    <source>
        <dbReference type="ARBA" id="ARBA00023136"/>
    </source>
</evidence>
<evidence type="ECO:0000256" key="4">
    <source>
        <dbReference type="ARBA" id="ARBA00022801"/>
    </source>
</evidence>
<dbReference type="PANTHER" id="PTHR43731:SF14">
    <property type="entry name" value="PRESENILIN-ASSOCIATED RHOMBOID-LIKE PROTEIN, MITOCHONDRIAL"/>
    <property type="match status" value="1"/>
</dbReference>
<evidence type="ECO:0000313" key="9">
    <source>
        <dbReference type="EMBL" id="TCL09952.1"/>
    </source>
</evidence>
<feature type="transmembrane region" description="Helical" evidence="7">
    <location>
        <begin position="193"/>
        <end position="212"/>
    </location>
</feature>
<name>A0A4R1NXP0_9RHOB</name>
<keyword evidence="9" id="KW-0645">Protease</keyword>
<feature type="transmembrane region" description="Helical" evidence="7">
    <location>
        <begin position="124"/>
        <end position="144"/>
    </location>
</feature>
<dbReference type="RefSeq" id="WP_132860410.1">
    <property type="nucleotide sequence ID" value="NZ_SMGR01000001.1"/>
</dbReference>
<feature type="transmembrane region" description="Helical" evidence="7">
    <location>
        <begin position="68"/>
        <end position="87"/>
    </location>
</feature>
<dbReference type="Gene3D" id="1.20.1540.10">
    <property type="entry name" value="Rhomboid-like"/>
    <property type="match status" value="1"/>
</dbReference>
<dbReference type="Pfam" id="PF01694">
    <property type="entry name" value="Rhomboid"/>
    <property type="match status" value="1"/>
</dbReference>
<feature type="transmembrane region" description="Helical" evidence="7">
    <location>
        <begin position="151"/>
        <end position="173"/>
    </location>
</feature>
<dbReference type="GO" id="GO:0006508">
    <property type="term" value="P:proteolysis"/>
    <property type="evidence" value="ECO:0007669"/>
    <property type="project" value="UniProtKB-KW"/>
</dbReference>
<comment type="caution">
    <text evidence="9">The sequence shown here is derived from an EMBL/GenBank/DDBJ whole genome shotgun (WGS) entry which is preliminary data.</text>
</comment>
<dbReference type="InterPro" id="IPR035952">
    <property type="entry name" value="Rhomboid-like_sf"/>
</dbReference>
<evidence type="ECO:0000256" key="7">
    <source>
        <dbReference type="SAM" id="Phobius"/>
    </source>
</evidence>
<reference evidence="9 10" key="1">
    <citation type="submission" date="2019-03" db="EMBL/GenBank/DDBJ databases">
        <title>Genomic Encyclopedia of Archaeal and Bacterial Type Strains, Phase II (KMG-II): from individual species to whole genera.</title>
        <authorList>
            <person name="Goeker M."/>
        </authorList>
    </citation>
    <scope>NUCLEOTIDE SEQUENCE [LARGE SCALE GENOMIC DNA]</scope>
    <source>
        <strain evidence="9 10">DSM 26433</strain>
    </source>
</reference>
<keyword evidence="5 7" id="KW-1133">Transmembrane helix</keyword>
<comment type="similarity">
    <text evidence="2">Belongs to the peptidase S54 family.</text>
</comment>
<dbReference type="AlphaFoldDB" id="A0A4R1NXP0"/>
<keyword evidence="6 7" id="KW-0472">Membrane</keyword>
<keyword evidence="3 7" id="KW-0812">Transmembrane</keyword>
<keyword evidence="10" id="KW-1185">Reference proteome</keyword>
<evidence type="ECO:0000313" key="10">
    <source>
        <dbReference type="Proteomes" id="UP000295673"/>
    </source>
</evidence>
<gene>
    <name evidence="9" type="ORF">BXY66_2020</name>
</gene>